<keyword evidence="1" id="KW-0812">Transmembrane</keyword>
<sequence>MPHVFSNRRRIMNLTANKKELASQFRWETINAIAYKVGGALFVIGSYFFFPDQAQYAHIGGGIFLIASLIYLVVNVHDMAEIRRYWKNHTAHNRQDKLEYFAGATYMLGTLCFVLGRVLGFEAVGYPLVSAWLFIIGSLLFVFGASTNVFLIIRAESVELLQLMNLTSITFIVGSVLYAIASVPYLWAFESQVDHLLILNFLAWQYMIGSLLFLLGGVFNYWRAYLLMQRKIENIAA</sequence>
<accession>A0AAN0XUF3</accession>
<evidence type="ECO:0000313" key="4">
    <source>
        <dbReference type="Proteomes" id="UP000092018"/>
    </source>
</evidence>
<dbReference type="KEGG" id="vbr:A6E01_05715"/>
<dbReference type="AlphaFoldDB" id="A0AAN0XUF3"/>
<proteinExistence type="predicted"/>
<gene>
    <name evidence="3" type="ORF">A6E01_05715</name>
</gene>
<protein>
    <recommendedName>
        <fullName evidence="2">YrhK domain-containing protein</fullName>
    </recommendedName>
</protein>
<organism evidence="3 4">
    <name type="scientific">Vibrio breoganii</name>
    <dbReference type="NCBI Taxonomy" id="553239"/>
    <lineage>
        <taxon>Bacteria</taxon>
        <taxon>Pseudomonadati</taxon>
        <taxon>Pseudomonadota</taxon>
        <taxon>Gammaproteobacteria</taxon>
        <taxon>Vibrionales</taxon>
        <taxon>Vibrionaceae</taxon>
        <taxon>Vibrio</taxon>
    </lineage>
</organism>
<keyword evidence="1" id="KW-0472">Membrane</keyword>
<dbReference type="InterPro" id="IPR025424">
    <property type="entry name" value="YrhK_domain"/>
</dbReference>
<evidence type="ECO:0000256" key="1">
    <source>
        <dbReference type="SAM" id="Phobius"/>
    </source>
</evidence>
<dbReference type="Pfam" id="PF14145">
    <property type="entry name" value="YrhK"/>
    <property type="match status" value="1"/>
</dbReference>
<feature type="transmembrane region" description="Helical" evidence="1">
    <location>
        <begin position="33"/>
        <end position="50"/>
    </location>
</feature>
<keyword evidence="1" id="KW-1133">Transmembrane helix</keyword>
<evidence type="ECO:0000259" key="2">
    <source>
        <dbReference type="Pfam" id="PF14145"/>
    </source>
</evidence>
<dbReference type="RefSeq" id="WP_065209778.1">
    <property type="nucleotide sequence ID" value="NZ_CP016177.1"/>
</dbReference>
<dbReference type="Proteomes" id="UP000092018">
    <property type="component" value="Chromosome 1"/>
</dbReference>
<name>A0AAN0XUF3_9VIBR</name>
<feature type="transmembrane region" description="Helical" evidence="1">
    <location>
        <begin position="160"/>
        <end position="181"/>
    </location>
</feature>
<feature type="transmembrane region" description="Helical" evidence="1">
    <location>
        <begin position="56"/>
        <end position="77"/>
    </location>
</feature>
<dbReference type="PANTHER" id="PTHR34967:SF1">
    <property type="entry name" value="OS02G0257200 PROTEIN"/>
    <property type="match status" value="1"/>
</dbReference>
<dbReference type="PANTHER" id="PTHR34967">
    <property type="entry name" value="OS02G0257200 PROTEIN"/>
    <property type="match status" value="1"/>
</dbReference>
<reference evidence="3 4" key="1">
    <citation type="submission" date="2016-06" db="EMBL/GenBank/DDBJ databases">
        <title>Adaptive Radiation by Waves of Gene Transfer Leads to Fine-Scale Resource Partitioning in Marine Microbes.</title>
        <authorList>
            <person name="Hehemann J.-H."/>
            <person name="Arevalo P."/>
            <person name="Datta M.S."/>
            <person name="Yu X."/>
            <person name="Corzett C."/>
            <person name="Henschel A."/>
            <person name="Preheim S.P."/>
            <person name="Timberlake S."/>
            <person name="Alm E.J."/>
            <person name="Polz M.F."/>
        </authorList>
    </citation>
    <scope>NUCLEOTIDE SEQUENCE [LARGE SCALE GENOMIC DNA]</scope>
    <source>
        <strain evidence="3 4">FF50</strain>
    </source>
</reference>
<evidence type="ECO:0000313" key="3">
    <source>
        <dbReference type="EMBL" id="ANO32731.1"/>
    </source>
</evidence>
<feature type="transmembrane region" description="Helical" evidence="1">
    <location>
        <begin position="98"/>
        <end position="119"/>
    </location>
</feature>
<feature type="transmembrane region" description="Helical" evidence="1">
    <location>
        <begin position="131"/>
        <end position="153"/>
    </location>
</feature>
<feature type="transmembrane region" description="Helical" evidence="1">
    <location>
        <begin position="201"/>
        <end position="222"/>
    </location>
</feature>
<dbReference type="EMBL" id="CP016177">
    <property type="protein sequence ID" value="ANO32731.1"/>
    <property type="molecule type" value="Genomic_DNA"/>
</dbReference>
<feature type="domain" description="YrhK" evidence="2">
    <location>
        <begin position="26"/>
        <end position="79"/>
    </location>
</feature>